<keyword evidence="3" id="KW-0328">Glycosyltransferase</keyword>
<comment type="subcellular location">
    <subcellularLocation>
        <location evidence="1">Membrane</location>
        <topology evidence="1">Single-pass type II membrane protein</topology>
    </subcellularLocation>
</comment>
<proteinExistence type="inferred from homology"/>
<dbReference type="EMBL" id="UYRU01054205">
    <property type="protein sequence ID" value="VDN12568.1"/>
    <property type="molecule type" value="Genomic_DNA"/>
</dbReference>
<evidence type="ECO:0000256" key="5">
    <source>
        <dbReference type="ARBA" id="ARBA00022692"/>
    </source>
</evidence>
<evidence type="ECO:0000256" key="10">
    <source>
        <dbReference type="ARBA" id="ARBA00038150"/>
    </source>
</evidence>
<name>A0A3P7LRE7_DIBLA</name>
<dbReference type="OrthoDB" id="2019572at2759"/>
<comment type="similarity">
    <text evidence="10">Belongs to the glycosyltransferase 14 family.</text>
</comment>
<evidence type="ECO:0000256" key="9">
    <source>
        <dbReference type="ARBA" id="ARBA00023180"/>
    </source>
</evidence>
<keyword evidence="9" id="KW-0325">Glycoprotein</keyword>
<dbReference type="InterPro" id="IPR003406">
    <property type="entry name" value="Glyco_trans_14"/>
</dbReference>
<sequence length="233" mass="26033">MLANSTVKKRVLAGISLTAFCANLNDSSQPRLDYQTPHPEETDLFFASIDSFSDIKCRRFRWAFLPQEASPVAAQEAAYPLAFTIVAHRNARQLARLLRMIHRPANFYCIHIDRRSSPAFSKAVEGIATCFGPNVHVVPPESRVAVTWGDVSVLKPQLVCAEMALKQPGWRYLLNLVGEEVPLRTNLELIAAMQALNGSNLIEAERLGRFFGRIKDVPLPNQVSKVFNYVLPS</sequence>
<dbReference type="PANTHER" id="PTHR19297">
    <property type="entry name" value="GLYCOSYLTRANSFERASE 14 FAMILY MEMBER"/>
    <property type="match status" value="1"/>
</dbReference>
<protein>
    <recommendedName>
        <fullName evidence="13">Protein xylosyltransferase</fullName>
    </recommendedName>
</protein>
<dbReference type="PANTHER" id="PTHR19297:SF191">
    <property type="entry name" value="PROTEIN XYLOSYLTRANSFERASE"/>
    <property type="match status" value="1"/>
</dbReference>
<keyword evidence="6" id="KW-0735">Signal-anchor</keyword>
<keyword evidence="8" id="KW-0472">Membrane</keyword>
<evidence type="ECO:0000256" key="3">
    <source>
        <dbReference type="ARBA" id="ARBA00022676"/>
    </source>
</evidence>
<dbReference type="Proteomes" id="UP000281553">
    <property type="component" value="Unassembled WGS sequence"/>
</dbReference>
<accession>A0A3P7LRE7</accession>
<evidence type="ECO:0000313" key="12">
    <source>
        <dbReference type="Proteomes" id="UP000281553"/>
    </source>
</evidence>
<reference evidence="11 12" key="1">
    <citation type="submission" date="2018-11" db="EMBL/GenBank/DDBJ databases">
        <authorList>
            <consortium name="Pathogen Informatics"/>
        </authorList>
    </citation>
    <scope>NUCLEOTIDE SEQUENCE [LARGE SCALE GENOMIC DNA]</scope>
</reference>
<gene>
    <name evidence="11" type="ORF">DILT_LOCUS8399</name>
</gene>
<evidence type="ECO:0000256" key="4">
    <source>
        <dbReference type="ARBA" id="ARBA00022679"/>
    </source>
</evidence>
<dbReference type="AlphaFoldDB" id="A0A3P7LRE7"/>
<organism evidence="11 12">
    <name type="scientific">Dibothriocephalus latus</name>
    <name type="common">Fish tapeworm</name>
    <name type="synonym">Diphyllobothrium latum</name>
    <dbReference type="NCBI Taxonomy" id="60516"/>
    <lineage>
        <taxon>Eukaryota</taxon>
        <taxon>Metazoa</taxon>
        <taxon>Spiralia</taxon>
        <taxon>Lophotrochozoa</taxon>
        <taxon>Platyhelminthes</taxon>
        <taxon>Cestoda</taxon>
        <taxon>Eucestoda</taxon>
        <taxon>Diphyllobothriidea</taxon>
        <taxon>Diphyllobothriidae</taxon>
        <taxon>Dibothriocephalus</taxon>
    </lineage>
</organism>
<dbReference type="GO" id="GO:0016020">
    <property type="term" value="C:membrane"/>
    <property type="evidence" value="ECO:0007669"/>
    <property type="project" value="UniProtKB-SubCell"/>
</dbReference>
<keyword evidence="4" id="KW-0808">Transferase</keyword>
<evidence type="ECO:0000313" key="11">
    <source>
        <dbReference type="EMBL" id="VDN12568.1"/>
    </source>
</evidence>
<keyword evidence="12" id="KW-1185">Reference proteome</keyword>
<comment type="pathway">
    <text evidence="2">Protein modification; protein glycosylation.</text>
</comment>
<evidence type="ECO:0000256" key="8">
    <source>
        <dbReference type="ARBA" id="ARBA00023136"/>
    </source>
</evidence>
<evidence type="ECO:0000256" key="1">
    <source>
        <dbReference type="ARBA" id="ARBA00004606"/>
    </source>
</evidence>
<evidence type="ECO:0000256" key="2">
    <source>
        <dbReference type="ARBA" id="ARBA00004922"/>
    </source>
</evidence>
<dbReference type="Pfam" id="PF02485">
    <property type="entry name" value="Branch"/>
    <property type="match status" value="1"/>
</dbReference>
<evidence type="ECO:0000256" key="7">
    <source>
        <dbReference type="ARBA" id="ARBA00022989"/>
    </source>
</evidence>
<keyword evidence="7" id="KW-1133">Transmembrane helix</keyword>
<keyword evidence="5" id="KW-0812">Transmembrane</keyword>
<evidence type="ECO:0008006" key="13">
    <source>
        <dbReference type="Google" id="ProtNLM"/>
    </source>
</evidence>
<evidence type="ECO:0000256" key="6">
    <source>
        <dbReference type="ARBA" id="ARBA00022968"/>
    </source>
</evidence>
<dbReference type="GO" id="GO:0008375">
    <property type="term" value="F:acetylglucosaminyltransferase activity"/>
    <property type="evidence" value="ECO:0007669"/>
    <property type="project" value="TreeGrafter"/>
</dbReference>